<dbReference type="RefSeq" id="WP_094335962.1">
    <property type="nucleotide sequence ID" value="NZ_NFIE01000022.1"/>
</dbReference>
<dbReference type="Pfam" id="PF03437">
    <property type="entry name" value="BtpA"/>
    <property type="match status" value="1"/>
</dbReference>
<dbReference type="Gene3D" id="3.20.20.70">
    <property type="entry name" value="Aldolase class I"/>
    <property type="match status" value="1"/>
</dbReference>
<gene>
    <name evidence="2" type="ORF">B5G02_08945</name>
</gene>
<proteinExistence type="inferred from homology"/>
<dbReference type="PANTHER" id="PTHR21381">
    <property type="entry name" value="ZGC:162297"/>
    <property type="match status" value="1"/>
</dbReference>
<reference evidence="3" key="1">
    <citation type="submission" date="2017-04" db="EMBL/GenBank/DDBJ databases">
        <title>Function of individual gut microbiota members based on whole genome sequencing of pure cultures obtained from chicken caecum.</title>
        <authorList>
            <person name="Medvecky M."/>
            <person name="Cejkova D."/>
            <person name="Polansky O."/>
            <person name="Karasova D."/>
            <person name="Kubasova T."/>
            <person name="Cizek A."/>
            <person name="Rychlik I."/>
        </authorList>
    </citation>
    <scope>NUCLEOTIDE SEQUENCE [LARGE SCALE GENOMIC DNA]</scope>
    <source>
        <strain evidence="3">An5</strain>
    </source>
</reference>
<dbReference type="InterPro" id="IPR011060">
    <property type="entry name" value="RibuloseP-bd_barrel"/>
</dbReference>
<evidence type="ECO:0000313" key="3">
    <source>
        <dbReference type="Proteomes" id="UP000195781"/>
    </source>
</evidence>
<dbReference type="OrthoDB" id="9791357at2"/>
<dbReference type="InterPro" id="IPR005137">
    <property type="entry name" value="BtpA"/>
</dbReference>
<comment type="similarity">
    <text evidence="1">Belongs to the BtpA family.</text>
</comment>
<organism evidence="2 3">
    <name type="scientific">[Collinsella] massiliensis</name>
    <dbReference type="NCBI Taxonomy" id="1232426"/>
    <lineage>
        <taxon>Bacteria</taxon>
        <taxon>Bacillati</taxon>
        <taxon>Actinomycetota</taxon>
        <taxon>Coriobacteriia</taxon>
        <taxon>Coriobacteriales</taxon>
        <taxon>Coriobacteriaceae</taxon>
        <taxon>Enorma</taxon>
    </lineage>
</organism>
<evidence type="ECO:0000313" key="2">
    <source>
        <dbReference type="EMBL" id="OUN85940.1"/>
    </source>
</evidence>
<dbReference type="SUPFAM" id="SSF51366">
    <property type="entry name" value="Ribulose-phoshate binding barrel"/>
    <property type="match status" value="1"/>
</dbReference>
<keyword evidence="3" id="KW-1185">Reference proteome</keyword>
<protein>
    <submittedName>
        <fullName evidence="2">Membrane biogenesis protein</fullName>
    </submittedName>
</protein>
<dbReference type="PANTHER" id="PTHR21381:SF3">
    <property type="entry name" value="SGC REGION PROTEIN SGCQ-RELATED"/>
    <property type="match status" value="1"/>
</dbReference>
<sequence length="251" mass="28146">MPEAEKSRFLSLFRERKPVMAMLHLKGSDPDDVFERMKRELDIYVREGVDAVIVEDYFGTYGDMRRALAYIQETKPDIVYGVNCLNIDAMGFELAMEFDAAFVQLDSVVGHVKPRDEEALAAFLELYRSRYTGCVLGGVRFKYQPVLSERSLEEDLAIARGRCDAVAVTQDATGQETSLDKIRAFRAGLGDFPLIVAAGVTPENLRESFKIADGAVVGSYLKDTHRDDGELSAAHVREFMDAVRRVREECA</sequence>
<comment type="caution">
    <text evidence="2">The sequence shown here is derived from an EMBL/GenBank/DDBJ whole genome shotgun (WGS) entry which is preliminary data.</text>
</comment>
<dbReference type="EMBL" id="NFIE01000022">
    <property type="protein sequence ID" value="OUN85940.1"/>
    <property type="molecule type" value="Genomic_DNA"/>
</dbReference>
<accession>A0A1Y3XV63</accession>
<dbReference type="AlphaFoldDB" id="A0A1Y3XV63"/>
<dbReference type="Proteomes" id="UP000195781">
    <property type="component" value="Unassembled WGS sequence"/>
</dbReference>
<name>A0A1Y3XV63_9ACTN</name>
<evidence type="ECO:0000256" key="1">
    <source>
        <dbReference type="ARBA" id="ARBA00006007"/>
    </source>
</evidence>
<dbReference type="InterPro" id="IPR013785">
    <property type="entry name" value="Aldolase_TIM"/>
</dbReference>